<reference evidence="1" key="1">
    <citation type="journal article" date="2023" name="Microbiol Resour">
        <title>Genome Sequences of Rhodoplanes serenus and Two Thermotolerant Strains, Rhodoplanes tepidamans and 'Rhodoplanes cryptolactis,' Further Refine the Genus.</title>
        <authorList>
            <person name="Rayyan A.A."/>
            <person name="Kyndt J.A."/>
        </authorList>
    </citation>
    <scope>NUCLEOTIDE SEQUENCE</scope>
    <source>
        <strain evidence="1">DSM 9987</strain>
    </source>
</reference>
<gene>
    <name evidence="1" type="ORF">PQJ73_03975</name>
</gene>
<organism evidence="1 2">
    <name type="scientific">Rhodoplanes tepidamans</name>
    <name type="common">Rhodoplanes cryptolactis</name>
    <dbReference type="NCBI Taxonomy" id="200616"/>
    <lineage>
        <taxon>Bacteria</taxon>
        <taxon>Pseudomonadati</taxon>
        <taxon>Pseudomonadota</taxon>
        <taxon>Alphaproteobacteria</taxon>
        <taxon>Hyphomicrobiales</taxon>
        <taxon>Nitrobacteraceae</taxon>
        <taxon>Rhodoplanes</taxon>
    </lineage>
</organism>
<keyword evidence="2" id="KW-1185">Reference proteome</keyword>
<dbReference type="EMBL" id="JAQQLI010000003">
    <property type="protein sequence ID" value="MDC7784833.1"/>
    <property type="molecule type" value="Genomic_DNA"/>
</dbReference>
<accession>A0ABT5J5P4</accession>
<protein>
    <recommendedName>
        <fullName evidence="3">ANTAR domain-containing protein</fullName>
    </recommendedName>
</protein>
<evidence type="ECO:0000313" key="1">
    <source>
        <dbReference type="EMBL" id="MDC7784833.1"/>
    </source>
</evidence>
<comment type="caution">
    <text evidence="1">The sequence shown here is derived from an EMBL/GenBank/DDBJ whole genome shotgun (WGS) entry which is preliminary data.</text>
</comment>
<evidence type="ECO:0000313" key="2">
    <source>
        <dbReference type="Proteomes" id="UP001165652"/>
    </source>
</evidence>
<evidence type="ECO:0008006" key="3">
    <source>
        <dbReference type="Google" id="ProtNLM"/>
    </source>
</evidence>
<name>A0ABT5J5P4_RHOTP</name>
<reference evidence="1" key="2">
    <citation type="submission" date="2023-02" db="EMBL/GenBank/DDBJ databases">
        <authorList>
            <person name="Rayyan A."/>
            <person name="Meyer T."/>
            <person name="Kyndt J.A."/>
        </authorList>
    </citation>
    <scope>NUCLEOTIDE SEQUENCE</scope>
    <source>
        <strain evidence="1">DSM 9987</strain>
    </source>
</reference>
<dbReference type="Proteomes" id="UP001165652">
    <property type="component" value="Unassembled WGS sequence"/>
</dbReference>
<proteinExistence type="predicted"/>
<sequence>MAIGDDVKKAHKALAGAAGKLSLMLARKRINPGELAHAALLAQEGAVTLARLRDGLPVPTTNSEPEDTTC</sequence>
<dbReference type="RefSeq" id="WP_272775679.1">
    <property type="nucleotide sequence ID" value="NZ_JAQQLI010000003.1"/>
</dbReference>